<evidence type="ECO:0000313" key="3">
    <source>
        <dbReference type="Proteomes" id="UP001188597"/>
    </source>
</evidence>
<keyword evidence="3" id="KW-1185">Reference proteome</keyword>
<dbReference type="AlphaFoldDB" id="A0AA88VC67"/>
<dbReference type="Proteomes" id="UP001188597">
    <property type="component" value="Unassembled WGS sequence"/>
</dbReference>
<gene>
    <name evidence="2" type="ORF">RJ639_018983</name>
</gene>
<sequence length="239" mass="26730">MKEKSTTSVLQRILVNCGAQAKEYGGCVSARVPKVERDMCLKEFVALRNCMQNVPTVGFSGSGTMSHVYIQYPPLRCKVSGSVGLFYDDENKLLLSATSDQVVSWKISPFSPHVAPTVDSITGGPVLSLRLSLDAKLLAIQRSSHEVQFWIRQTGESFSHRYRSESENLLGFFWTDCPTCDIVFVKTSGLDLFSYNSELKSLHLVESKKLNVSWYVYTHESRLVLLASGMQCKSFTGYQ</sequence>
<dbReference type="PANTHER" id="PTHR12897:SF4">
    <property type="entry name" value="REGULATOR OF MON1-CCZ1 COMPLEX"/>
    <property type="match status" value="1"/>
</dbReference>
<accession>A0AA88VC67</accession>
<dbReference type="InterPro" id="IPR049040">
    <property type="entry name" value="RMC1_N"/>
</dbReference>
<organism evidence="2 3">
    <name type="scientific">Escallonia herrerae</name>
    <dbReference type="NCBI Taxonomy" id="1293975"/>
    <lineage>
        <taxon>Eukaryota</taxon>
        <taxon>Viridiplantae</taxon>
        <taxon>Streptophyta</taxon>
        <taxon>Embryophyta</taxon>
        <taxon>Tracheophyta</taxon>
        <taxon>Spermatophyta</taxon>
        <taxon>Magnoliopsida</taxon>
        <taxon>eudicotyledons</taxon>
        <taxon>Gunneridae</taxon>
        <taxon>Pentapetalae</taxon>
        <taxon>asterids</taxon>
        <taxon>campanulids</taxon>
        <taxon>Escalloniales</taxon>
        <taxon>Escalloniaceae</taxon>
        <taxon>Escallonia</taxon>
    </lineage>
</organism>
<evidence type="ECO:0000313" key="2">
    <source>
        <dbReference type="EMBL" id="KAK3004248.1"/>
    </source>
</evidence>
<dbReference type="EMBL" id="JAVXUP010002285">
    <property type="protein sequence ID" value="KAK3004248.1"/>
    <property type="molecule type" value="Genomic_DNA"/>
</dbReference>
<dbReference type="GO" id="GO:0010506">
    <property type="term" value="P:regulation of autophagy"/>
    <property type="evidence" value="ECO:0007669"/>
    <property type="project" value="InterPro"/>
</dbReference>
<name>A0AA88VC67_9ASTE</name>
<reference evidence="2" key="1">
    <citation type="submission" date="2022-12" db="EMBL/GenBank/DDBJ databases">
        <title>Draft genome assemblies for two species of Escallonia (Escalloniales).</title>
        <authorList>
            <person name="Chanderbali A."/>
            <person name="Dervinis C."/>
            <person name="Anghel I."/>
            <person name="Soltis D."/>
            <person name="Soltis P."/>
            <person name="Zapata F."/>
        </authorList>
    </citation>
    <scope>NUCLEOTIDE SEQUENCE</scope>
    <source>
        <strain evidence="2">UCBG64.0493</strain>
        <tissue evidence="2">Leaf</tissue>
    </source>
</reference>
<dbReference type="GO" id="GO:0035658">
    <property type="term" value="C:Mon1-Ccz1 complex"/>
    <property type="evidence" value="ECO:0007669"/>
    <property type="project" value="InterPro"/>
</dbReference>
<evidence type="ECO:0000259" key="1">
    <source>
        <dbReference type="Pfam" id="PF21029"/>
    </source>
</evidence>
<comment type="caution">
    <text evidence="2">The sequence shown here is derived from an EMBL/GenBank/DDBJ whole genome shotgun (WGS) entry which is preliminary data.</text>
</comment>
<dbReference type="InterPro" id="IPR040371">
    <property type="entry name" value="RMC1"/>
</dbReference>
<dbReference type="Pfam" id="PF21029">
    <property type="entry name" value="RMC1_N"/>
    <property type="match status" value="1"/>
</dbReference>
<proteinExistence type="predicted"/>
<dbReference type="GO" id="GO:0031902">
    <property type="term" value="C:late endosome membrane"/>
    <property type="evidence" value="ECO:0007669"/>
    <property type="project" value="TreeGrafter"/>
</dbReference>
<dbReference type="GO" id="GO:0005765">
    <property type="term" value="C:lysosomal membrane"/>
    <property type="evidence" value="ECO:0007669"/>
    <property type="project" value="TreeGrafter"/>
</dbReference>
<feature type="domain" description="Regulator of MON1-CCZ1 complex N-terminal" evidence="1">
    <location>
        <begin position="85"/>
        <end position="202"/>
    </location>
</feature>
<feature type="non-terminal residue" evidence="2">
    <location>
        <position position="1"/>
    </location>
</feature>
<dbReference type="PANTHER" id="PTHR12897">
    <property type="entry name" value="COLON CANCER-ASSOCIATED PROTEIN MIC1"/>
    <property type="match status" value="1"/>
</dbReference>
<protein>
    <recommendedName>
        <fullName evidence="1">Regulator of MON1-CCZ1 complex N-terminal domain-containing protein</fullName>
    </recommendedName>
</protein>